<gene>
    <name evidence="2" type="ORF">GCM10016234_26670</name>
</gene>
<proteinExistence type="predicted"/>
<organism evidence="2 3">
    <name type="scientific">Tianweitania populi</name>
    <dbReference type="NCBI Taxonomy" id="1607949"/>
    <lineage>
        <taxon>Bacteria</taxon>
        <taxon>Pseudomonadati</taxon>
        <taxon>Pseudomonadota</taxon>
        <taxon>Alphaproteobacteria</taxon>
        <taxon>Hyphomicrobiales</taxon>
        <taxon>Phyllobacteriaceae</taxon>
        <taxon>Tianweitania</taxon>
    </lineage>
</organism>
<dbReference type="AlphaFoldDB" id="A0A8J3GLG2"/>
<evidence type="ECO:0000313" key="3">
    <source>
        <dbReference type="Proteomes" id="UP000630142"/>
    </source>
</evidence>
<comment type="caution">
    <text evidence="2">The sequence shown here is derived from an EMBL/GenBank/DDBJ whole genome shotgun (WGS) entry which is preliminary data.</text>
</comment>
<evidence type="ECO:0000313" key="2">
    <source>
        <dbReference type="EMBL" id="GHD17474.1"/>
    </source>
</evidence>
<accession>A0A8J3GLG2</accession>
<dbReference type="Proteomes" id="UP000630142">
    <property type="component" value="Unassembled WGS sequence"/>
</dbReference>
<dbReference type="EMBL" id="BMZQ01000002">
    <property type="protein sequence ID" value="GHD17474.1"/>
    <property type="molecule type" value="Genomic_DNA"/>
</dbReference>
<name>A0A8J3GLG2_9HYPH</name>
<sequence length="77" mass="8422">MLLGLALQEPGTERQNKGRCGSGGACGRRVDFRERTQRQTAAEQGIERLHMARKKIAIRQTPSAAPHEDAVGRLPVS</sequence>
<feature type="region of interest" description="Disordered" evidence="1">
    <location>
        <begin position="58"/>
        <end position="77"/>
    </location>
</feature>
<feature type="region of interest" description="Disordered" evidence="1">
    <location>
        <begin position="1"/>
        <end position="25"/>
    </location>
</feature>
<reference evidence="2" key="2">
    <citation type="submission" date="2020-09" db="EMBL/GenBank/DDBJ databases">
        <authorList>
            <person name="Sun Q."/>
            <person name="Kim S."/>
        </authorList>
    </citation>
    <scope>NUCLEOTIDE SEQUENCE</scope>
    <source>
        <strain evidence="2">KCTC 42249</strain>
    </source>
</reference>
<keyword evidence="3" id="KW-1185">Reference proteome</keyword>
<reference evidence="2" key="1">
    <citation type="journal article" date="2014" name="Int. J. Syst. Evol. Microbiol.">
        <title>Complete genome sequence of Corynebacterium casei LMG S-19264T (=DSM 44701T), isolated from a smear-ripened cheese.</title>
        <authorList>
            <consortium name="US DOE Joint Genome Institute (JGI-PGF)"/>
            <person name="Walter F."/>
            <person name="Albersmeier A."/>
            <person name="Kalinowski J."/>
            <person name="Ruckert C."/>
        </authorList>
    </citation>
    <scope>NUCLEOTIDE SEQUENCE</scope>
    <source>
        <strain evidence="2">KCTC 42249</strain>
    </source>
</reference>
<evidence type="ECO:0000256" key="1">
    <source>
        <dbReference type="SAM" id="MobiDB-lite"/>
    </source>
</evidence>
<protein>
    <submittedName>
        <fullName evidence="2">Uncharacterized protein</fullName>
    </submittedName>
</protein>